<dbReference type="RefSeq" id="WP_377283448.1">
    <property type="nucleotide sequence ID" value="NZ_JBHRSI010000009.1"/>
</dbReference>
<dbReference type="Proteomes" id="UP001597237">
    <property type="component" value="Unassembled WGS sequence"/>
</dbReference>
<name>A0ABW4N7F3_9CAUL</name>
<dbReference type="CDD" id="cd09627">
    <property type="entry name" value="DOMON_murB_like"/>
    <property type="match status" value="1"/>
</dbReference>
<dbReference type="Gene3D" id="2.60.40.1190">
    <property type="match status" value="1"/>
</dbReference>
<reference evidence="2" key="1">
    <citation type="journal article" date="2019" name="Int. J. Syst. Evol. Microbiol.">
        <title>The Global Catalogue of Microorganisms (GCM) 10K type strain sequencing project: providing services to taxonomists for standard genome sequencing and annotation.</title>
        <authorList>
            <consortium name="The Broad Institute Genomics Platform"/>
            <consortium name="The Broad Institute Genome Sequencing Center for Infectious Disease"/>
            <person name="Wu L."/>
            <person name="Ma J."/>
        </authorList>
    </citation>
    <scope>NUCLEOTIDE SEQUENCE [LARGE SCALE GENOMIC DNA]</scope>
    <source>
        <strain evidence="2">DFY28</strain>
    </source>
</reference>
<sequence length="180" mass="19622">MRAELTPHPDWPCPAAERIAVEVARPAHDALSFRYELAGRIADLRVPPERPPARTDGLWQTTCFEAFLRPAGGEGYFEFNFAPSGEWAAYAFSGYREGMQPLEPLTAPSIVATAGPERLTVEVTLSLSGLAEGRWRLGLSAVIEGIDGAKAYWAVAHPPGKPDFHHPDCFALDLPEAQTP</sequence>
<keyword evidence="2" id="KW-1185">Reference proteome</keyword>
<dbReference type="EMBL" id="JBHUEY010000012">
    <property type="protein sequence ID" value="MFD1785872.1"/>
    <property type="molecule type" value="Genomic_DNA"/>
</dbReference>
<evidence type="ECO:0000313" key="2">
    <source>
        <dbReference type="Proteomes" id="UP001597237"/>
    </source>
</evidence>
<organism evidence="1 2">
    <name type="scientific">Phenylobacterium terrae</name>
    <dbReference type="NCBI Taxonomy" id="2665495"/>
    <lineage>
        <taxon>Bacteria</taxon>
        <taxon>Pseudomonadati</taxon>
        <taxon>Pseudomonadota</taxon>
        <taxon>Alphaproteobacteria</taxon>
        <taxon>Caulobacterales</taxon>
        <taxon>Caulobacteraceae</taxon>
        <taxon>Phenylobacterium</taxon>
    </lineage>
</organism>
<accession>A0ABW4N7F3</accession>
<evidence type="ECO:0000313" key="1">
    <source>
        <dbReference type="EMBL" id="MFD1785872.1"/>
    </source>
</evidence>
<protein>
    <submittedName>
        <fullName evidence="1">DOMON-like domain-containing protein</fullName>
    </submittedName>
</protein>
<proteinExistence type="predicted"/>
<comment type="caution">
    <text evidence="1">The sequence shown here is derived from an EMBL/GenBank/DDBJ whole genome shotgun (WGS) entry which is preliminary data.</text>
</comment>
<gene>
    <name evidence="1" type="ORF">ACFSC0_20940</name>
</gene>